<evidence type="ECO:0000256" key="3">
    <source>
        <dbReference type="ARBA" id="ARBA00022490"/>
    </source>
</evidence>
<evidence type="ECO:0000256" key="7">
    <source>
        <dbReference type="ARBA" id="ARBA00023136"/>
    </source>
</evidence>
<keyword evidence="7" id="KW-0472">Membrane</keyword>
<evidence type="ECO:0000313" key="11">
    <source>
        <dbReference type="RefSeq" id="XP_013404159.1"/>
    </source>
</evidence>
<dbReference type="KEGG" id="lak:106169292"/>
<evidence type="ECO:0000256" key="4">
    <source>
        <dbReference type="ARBA" id="ARBA00022723"/>
    </source>
</evidence>
<protein>
    <submittedName>
        <fullName evidence="11">Sorcin</fullName>
    </submittedName>
</protein>
<dbReference type="PANTHER" id="PTHR46735:SF3">
    <property type="entry name" value="CALPAIN SMALL SUBUNIT 1-RELATED"/>
    <property type="match status" value="1"/>
</dbReference>
<dbReference type="Proteomes" id="UP000085678">
    <property type="component" value="Unplaced"/>
</dbReference>
<keyword evidence="6" id="KW-0106">Calcium</keyword>
<evidence type="ECO:0000259" key="9">
    <source>
        <dbReference type="PROSITE" id="PS50222"/>
    </source>
</evidence>
<dbReference type="InterPro" id="IPR011992">
    <property type="entry name" value="EF-hand-dom_pair"/>
</dbReference>
<gene>
    <name evidence="11" type="primary">LOC106169292</name>
</gene>
<feature type="domain" description="EF-hand" evidence="9">
    <location>
        <begin position="119"/>
        <end position="154"/>
    </location>
</feature>
<dbReference type="AlphaFoldDB" id="A0A1S3J2S7"/>
<dbReference type="GO" id="GO:0005737">
    <property type="term" value="C:cytoplasm"/>
    <property type="evidence" value="ECO:0007669"/>
    <property type="project" value="UniProtKB-SubCell"/>
</dbReference>
<proteinExistence type="predicted"/>
<dbReference type="STRING" id="7574.A0A1S3J2S7"/>
<dbReference type="RefSeq" id="XP_013404159.1">
    <property type="nucleotide sequence ID" value="XM_013548705.1"/>
</dbReference>
<keyword evidence="5" id="KW-0677">Repeat</keyword>
<evidence type="ECO:0000256" key="2">
    <source>
        <dbReference type="ARBA" id="ARBA00004496"/>
    </source>
</evidence>
<dbReference type="GO" id="GO:0005509">
    <property type="term" value="F:calcium ion binding"/>
    <property type="evidence" value="ECO:0007669"/>
    <property type="project" value="InterPro"/>
</dbReference>
<dbReference type="InterPro" id="IPR018247">
    <property type="entry name" value="EF_Hand_1_Ca_BS"/>
</dbReference>
<dbReference type="OrthoDB" id="186625at2759"/>
<dbReference type="InterPro" id="IPR002048">
    <property type="entry name" value="EF_hand_dom"/>
</dbReference>
<dbReference type="GO" id="GO:0012505">
    <property type="term" value="C:endomembrane system"/>
    <property type="evidence" value="ECO:0007669"/>
    <property type="project" value="UniProtKB-SubCell"/>
</dbReference>
<dbReference type="PANTHER" id="PTHR46735">
    <property type="entry name" value="CALPAIN, SMALL SUBUNIT 1 A-RELATED"/>
    <property type="match status" value="1"/>
</dbReference>
<evidence type="ECO:0000256" key="8">
    <source>
        <dbReference type="SAM" id="MobiDB-lite"/>
    </source>
</evidence>
<keyword evidence="4" id="KW-0479">Metal-binding</keyword>
<organism evidence="10 11">
    <name type="scientific">Lingula anatina</name>
    <name type="common">Brachiopod</name>
    <name type="synonym">Lingula unguis</name>
    <dbReference type="NCBI Taxonomy" id="7574"/>
    <lineage>
        <taxon>Eukaryota</taxon>
        <taxon>Metazoa</taxon>
        <taxon>Spiralia</taxon>
        <taxon>Lophotrochozoa</taxon>
        <taxon>Brachiopoda</taxon>
        <taxon>Linguliformea</taxon>
        <taxon>Lingulata</taxon>
        <taxon>Lingulida</taxon>
        <taxon>Linguloidea</taxon>
        <taxon>Lingulidae</taxon>
        <taxon>Lingula</taxon>
    </lineage>
</organism>
<dbReference type="Gene3D" id="1.10.238.10">
    <property type="entry name" value="EF-hand"/>
    <property type="match status" value="1"/>
</dbReference>
<name>A0A1S3J2S7_LINAN</name>
<dbReference type="InParanoid" id="A0A1S3J2S7"/>
<evidence type="ECO:0000256" key="1">
    <source>
        <dbReference type="ARBA" id="ARBA00004308"/>
    </source>
</evidence>
<evidence type="ECO:0000313" key="10">
    <source>
        <dbReference type="Proteomes" id="UP000085678"/>
    </source>
</evidence>
<sequence length="258" mass="29857">MYPMGQSAPPPQGGGWGQAQGWQQQLQFGQPQPTHGYGMINQHQPPPQASATYGSYHQPFYKNVFETNAWQAMQFSTEQTLQQVFMSYASQRLGGIQGEALCKILNETKNIRDYYGISWSLELCKIMIAMLDRDRNGIMGWNEFSELLKCLVYWYQTFCQYDVNRSKYIEASELHTIISTKYGYKLSQQAMTTLLKRYSTAMDDGKCLIAFDDFVSLSVRLRAYTEAFRARDRQMNRGHETGQYTYSYDDFLQCTMCL</sequence>
<dbReference type="PROSITE" id="PS00018">
    <property type="entry name" value="EF_HAND_1"/>
    <property type="match status" value="2"/>
</dbReference>
<dbReference type="GeneID" id="106169292"/>
<keyword evidence="3" id="KW-0963">Cytoplasm</keyword>
<dbReference type="SUPFAM" id="SSF47473">
    <property type="entry name" value="EF-hand"/>
    <property type="match status" value="1"/>
</dbReference>
<accession>A0A1S3J2S7</accession>
<comment type="subcellular location">
    <subcellularLocation>
        <location evidence="2">Cytoplasm</location>
    </subcellularLocation>
    <subcellularLocation>
        <location evidence="1">Endomembrane system</location>
    </subcellularLocation>
</comment>
<reference evidence="11" key="1">
    <citation type="submission" date="2025-08" db="UniProtKB">
        <authorList>
            <consortium name="RefSeq"/>
        </authorList>
    </citation>
    <scope>IDENTIFICATION</scope>
    <source>
        <tissue evidence="11">Gonads</tissue>
    </source>
</reference>
<keyword evidence="10" id="KW-1185">Reference proteome</keyword>
<evidence type="ECO:0000256" key="5">
    <source>
        <dbReference type="ARBA" id="ARBA00022737"/>
    </source>
</evidence>
<dbReference type="PROSITE" id="PS50222">
    <property type="entry name" value="EF_HAND_2"/>
    <property type="match status" value="1"/>
</dbReference>
<feature type="region of interest" description="Disordered" evidence="8">
    <location>
        <begin position="1"/>
        <end position="21"/>
    </location>
</feature>
<evidence type="ECO:0000256" key="6">
    <source>
        <dbReference type="ARBA" id="ARBA00022837"/>
    </source>
</evidence>